<dbReference type="Proteomes" id="UP001183610">
    <property type="component" value="Unassembled WGS sequence"/>
</dbReference>
<evidence type="ECO:0000313" key="3">
    <source>
        <dbReference type="Proteomes" id="UP001183607"/>
    </source>
</evidence>
<comment type="caution">
    <text evidence="2">The sequence shown here is derived from an EMBL/GenBank/DDBJ whole genome shotgun (WGS) entry which is preliminary data.</text>
</comment>
<reference evidence="2" key="2">
    <citation type="submission" date="2024-03" db="EMBL/GenBank/DDBJ databases">
        <title>30 novel species of actinomycetes from the DSMZ collection.</title>
        <authorList>
            <person name="Nouioui I."/>
        </authorList>
    </citation>
    <scope>NUCLEOTIDE SEQUENCE</scope>
    <source>
        <strain evidence="2">DSM 41982</strain>
    </source>
</reference>
<organism evidence="2 3">
    <name type="scientific">Streptomyces evansiae</name>
    <dbReference type="NCBI Taxonomy" id="3075535"/>
    <lineage>
        <taxon>Bacteria</taxon>
        <taxon>Bacillati</taxon>
        <taxon>Actinomycetota</taxon>
        <taxon>Actinomycetes</taxon>
        <taxon>Kitasatosporales</taxon>
        <taxon>Streptomycetaceae</taxon>
        <taxon>Streptomyces</taxon>
    </lineage>
</organism>
<dbReference type="EMBL" id="JAVRER010000003">
    <property type="protein sequence ID" value="MDT0414377.1"/>
    <property type="molecule type" value="Genomic_DNA"/>
</dbReference>
<dbReference type="EMBL" id="JAVRET010000104">
    <property type="protein sequence ID" value="MDT0412981.1"/>
    <property type="molecule type" value="Genomic_DNA"/>
</dbReference>
<protein>
    <submittedName>
        <fullName evidence="2">Uncharacterized protein</fullName>
    </submittedName>
</protein>
<keyword evidence="4" id="KW-1185">Reference proteome</keyword>
<proteinExistence type="predicted"/>
<dbReference type="RefSeq" id="WP_007827165.1">
    <property type="nucleotide sequence ID" value="NZ_JAVRER010000003.1"/>
</dbReference>
<dbReference type="AlphaFoldDB" id="A0ABD5E145"/>
<evidence type="ECO:0000313" key="1">
    <source>
        <dbReference type="EMBL" id="MDT0412981.1"/>
    </source>
</evidence>
<sequence length="72" mass="7478">MNSSSAPVVVHPPGSDGGRRVQVDGQVLGVAYGVADLVEFLRRAGLEDAEGAVAADEGFIEWRGEGPGEWIA</sequence>
<reference evidence="3 4" key="1">
    <citation type="submission" date="2023-07" db="EMBL/GenBank/DDBJ databases">
        <title>30 novel species of actinomycetes from the DSMZ collection.</title>
        <authorList>
            <person name="Nouioui I."/>
        </authorList>
    </citation>
    <scope>NUCLEOTIDE SEQUENCE [LARGE SCALE GENOMIC DNA]</scope>
    <source>
        <strain evidence="1 4">DSM 41979</strain>
        <strain evidence="3">DSM 41982</strain>
    </source>
</reference>
<name>A0ABD5E145_9ACTN</name>
<dbReference type="Proteomes" id="UP001183607">
    <property type="component" value="Unassembled WGS sequence"/>
</dbReference>
<gene>
    <name evidence="2" type="ORF">RM574_02660</name>
    <name evidence="1" type="ORF">RM698_28540</name>
</gene>
<accession>A0ABD5E145</accession>
<evidence type="ECO:0000313" key="4">
    <source>
        <dbReference type="Proteomes" id="UP001183610"/>
    </source>
</evidence>
<evidence type="ECO:0000313" key="2">
    <source>
        <dbReference type="EMBL" id="MDT0414377.1"/>
    </source>
</evidence>